<dbReference type="AlphaFoldDB" id="A0A6C0DHU0"/>
<dbReference type="PANTHER" id="PTHR11455:SF9">
    <property type="entry name" value="CRYPTOCHROME CIRCADIAN CLOCK 5 ISOFORM X1"/>
    <property type="match status" value="1"/>
</dbReference>
<dbReference type="InterPro" id="IPR002081">
    <property type="entry name" value="Cryptochrome/DNA_photolyase_1"/>
</dbReference>
<evidence type="ECO:0000256" key="3">
    <source>
        <dbReference type="ARBA" id="ARBA00022827"/>
    </source>
</evidence>
<keyword evidence="4" id="KW-0157">Chromophore</keyword>
<dbReference type="PRINTS" id="PR00147">
    <property type="entry name" value="DNAPHOTLYASE"/>
</dbReference>
<dbReference type="PROSITE" id="PS51645">
    <property type="entry name" value="PHR_CRY_ALPHA_BETA"/>
    <property type="match status" value="1"/>
</dbReference>
<dbReference type="Pfam" id="PF00875">
    <property type="entry name" value="DNA_photolyase"/>
    <property type="match status" value="1"/>
</dbReference>
<dbReference type="InterPro" id="IPR006050">
    <property type="entry name" value="DNA_photolyase_N"/>
</dbReference>
<comment type="cofactor">
    <cofactor evidence="1">
        <name>FAD</name>
        <dbReference type="ChEBI" id="CHEBI:57692"/>
    </cofactor>
</comment>
<dbReference type="PROSITE" id="PS00394">
    <property type="entry name" value="DNA_PHOTOLYASES_1_1"/>
    <property type="match status" value="1"/>
</dbReference>
<protein>
    <recommendedName>
        <fullName evidence="5">Photolyase/cryptochrome alpha/beta domain-containing protein</fullName>
    </recommendedName>
</protein>
<evidence type="ECO:0000259" key="5">
    <source>
        <dbReference type="PROSITE" id="PS51645"/>
    </source>
</evidence>
<dbReference type="PANTHER" id="PTHR11455">
    <property type="entry name" value="CRYPTOCHROME"/>
    <property type="match status" value="1"/>
</dbReference>
<dbReference type="GO" id="GO:0003677">
    <property type="term" value="F:DNA binding"/>
    <property type="evidence" value="ECO:0007669"/>
    <property type="project" value="TreeGrafter"/>
</dbReference>
<dbReference type="GO" id="GO:0071949">
    <property type="term" value="F:FAD binding"/>
    <property type="evidence" value="ECO:0007669"/>
    <property type="project" value="TreeGrafter"/>
</dbReference>
<name>A0A6C0DHU0_9ZZZZ</name>
<feature type="domain" description="Photolyase/cryptochrome alpha/beta" evidence="5">
    <location>
        <begin position="8"/>
        <end position="139"/>
    </location>
</feature>
<sequence>MTDNKKYENGLFIFRRDLRIVDNNGLNLLNEHCKNVFTVFIFTPEQVGSSNKFKSNNAIQFMIESLDNLHYEISKHGGKLYTFYGENNSIVNQLIKQFNIDIVGFNLDCSPYAIKRDKQIMDLCHKLNKAVLCDHDYYLHEPGTILTGSNTPYKKFTPYYQVAMRKQVATPKSYKKIKFEHHIHNSNRKLTHEITLEQAMKKLTIQNDNILVHGGRTNGIQQLKKVLKTQTHYDATRNELSHKTTELSAYIKFGCISIREVYKYFKPNHGIVRQLIWRDFYANILYSFPYVLGHAMKPNYDKIKWHQNTGFLNAWKAGMTGFPIVDAGMRQLNTTGYMHNRARLITASFLVKTLLISWEHGEKYFATRLTDYDPASNNGNWQWIASTGADSQPFFRIFNPWEQAKNYDPTGEYIKQWIPELKDVPLKDLMNWDVARNDIKYEKIKYPDPIVNYKKQKELALKMYGAVFS</sequence>
<dbReference type="GO" id="GO:0003904">
    <property type="term" value="F:deoxyribodipyrimidine photo-lyase activity"/>
    <property type="evidence" value="ECO:0007669"/>
    <property type="project" value="TreeGrafter"/>
</dbReference>
<dbReference type="EMBL" id="MN739614">
    <property type="protein sequence ID" value="QHT15991.1"/>
    <property type="molecule type" value="Genomic_DNA"/>
</dbReference>
<dbReference type="SUPFAM" id="SSF52425">
    <property type="entry name" value="Cryptochrome/photolyase, N-terminal domain"/>
    <property type="match status" value="1"/>
</dbReference>
<dbReference type="Pfam" id="PF03441">
    <property type="entry name" value="FAD_binding_7"/>
    <property type="match status" value="1"/>
</dbReference>
<evidence type="ECO:0000256" key="1">
    <source>
        <dbReference type="ARBA" id="ARBA00001974"/>
    </source>
</evidence>
<evidence type="ECO:0000256" key="2">
    <source>
        <dbReference type="ARBA" id="ARBA00022630"/>
    </source>
</evidence>
<dbReference type="Gene3D" id="1.10.579.10">
    <property type="entry name" value="DNA Cyclobutane Dipyrimidine Photolyase, subunit A, domain 3"/>
    <property type="match status" value="1"/>
</dbReference>
<dbReference type="InterPro" id="IPR018394">
    <property type="entry name" value="DNA_photolyase_1_CS_C"/>
</dbReference>
<dbReference type="GO" id="GO:0006950">
    <property type="term" value="P:response to stress"/>
    <property type="evidence" value="ECO:0007669"/>
    <property type="project" value="UniProtKB-ARBA"/>
</dbReference>
<reference evidence="6" key="1">
    <citation type="journal article" date="2020" name="Nature">
        <title>Giant virus diversity and host interactions through global metagenomics.</title>
        <authorList>
            <person name="Schulz F."/>
            <person name="Roux S."/>
            <person name="Paez-Espino D."/>
            <person name="Jungbluth S."/>
            <person name="Walsh D.A."/>
            <person name="Denef V.J."/>
            <person name="McMahon K.D."/>
            <person name="Konstantinidis K.T."/>
            <person name="Eloe-Fadrosh E.A."/>
            <person name="Kyrpides N.C."/>
            <person name="Woyke T."/>
        </authorList>
    </citation>
    <scope>NUCLEOTIDE SEQUENCE</scope>
    <source>
        <strain evidence="6">GVMAG-M-3300023174-182</strain>
    </source>
</reference>
<dbReference type="InterPro" id="IPR014729">
    <property type="entry name" value="Rossmann-like_a/b/a_fold"/>
</dbReference>
<dbReference type="InterPro" id="IPR005101">
    <property type="entry name" value="Cryptochr/Photolyase_FAD-bd"/>
</dbReference>
<organism evidence="6">
    <name type="scientific">viral metagenome</name>
    <dbReference type="NCBI Taxonomy" id="1070528"/>
    <lineage>
        <taxon>unclassified sequences</taxon>
        <taxon>metagenomes</taxon>
        <taxon>organismal metagenomes</taxon>
    </lineage>
</organism>
<proteinExistence type="predicted"/>
<evidence type="ECO:0000256" key="4">
    <source>
        <dbReference type="ARBA" id="ARBA00022991"/>
    </source>
</evidence>
<dbReference type="InterPro" id="IPR036155">
    <property type="entry name" value="Crypto/Photolyase_N_sf"/>
</dbReference>
<dbReference type="Gene3D" id="3.40.50.620">
    <property type="entry name" value="HUPs"/>
    <property type="match status" value="1"/>
</dbReference>
<keyword evidence="2" id="KW-0285">Flavoprotein</keyword>
<dbReference type="InterPro" id="IPR036134">
    <property type="entry name" value="Crypto/Photolyase_FAD-like_sf"/>
</dbReference>
<dbReference type="GO" id="GO:0006139">
    <property type="term" value="P:nucleobase-containing compound metabolic process"/>
    <property type="evidence" value="ECO:0007669"/>
    <property type="project" value="UniProtKB-ARBA"/>
</dbReference>
<dbReference type="Gene3D" id="1.25.40.80">
    <property type="match status" value="1"/>
</dbReference>
<accession>A0A6C0DHU0</accession>
<dbReference type="SUPFAM" id="SSF48173">
    <property type="entry name" value="Cryptochrome/photolyase FAD-binding domain"/>
    <property type="match status" value="1"/>
</dbReference>
<keyword evidence="3" id="KW-0274">FAD</keyword>
<evidence type="ECO:0000313" key="6">
    <source>
        <dbReference type="EMBL" id="QHT15991.1"/>
    </source>
</evidence>